<dbReference type="Proteomes" id="UP001341840">
    <property type="component" value="Unassembled WGS sequence"/>
</dbReference>
<keyword evidence="3" id="KW-0804">Transcription</keyword>
<evidence type="ECO:0000259" key="5">
    <source>
        <dbReference type="Pfam" id="PF16135"/>
    </source>
</evidence>
<dbReference type="PANTHER" id="PTHR45838">
    <property type="entry name" value="HISTONE-LYSINE-N-METHYLTRANSFERASE 2 KMT2 FAMILY MEMBER"/>
    <property type="match status" value="1"/>
</dbReference>
<evidence type="ECO:0000313" key="7">
    <source>
        <dbReference type="Proteomes" id="UP001341840"/>
    </source>
</evidence>
<organism evidence="6 7">
    <name type="scientific">Stylosanthes scabra</name>
    <dbReference type="NCBI Taxonomy" id="79078"/>
    <lineage>
        <taxon>Eukaryota</taxon>
        <taxon>Viridiplantae</taxon>
        <taxon>Streptophyta</taxon>
        <taxon>Embryophyta</taxon>
        <taxon>Tracheophyta</taxon>
        <taxon>Spermatophyta</taxon>
        <taxon>Magnoliopsida</taxon>
        <taxon>eudicotyledons</taxon>
        <taxon>Gunneridae</taxon>
        <taxon>Pentapetalae</taxon>
        <taxon>rosids</taxon>
        <taxon>fabids</taxon>
        <taxon>Fabales</taxon>
        <taxon>Fabaceae</taxon>
        <taxon>Papilionoideae</taxon>
        <taxon>50 kb inversion clade</taxon>
        <taxon>dalbergioids sensu lato</taxon>
        <taxon>Dalbergieae</taxon>
        <taxon>Pterocarpus clade</taxon>
        <taxon>Stylosanthes</taxon>
    </lineage>
</organism>
<keyword evidence="4" id="KW-0539">Nucleus</keyword>
<accession>A0ABU6QEN1</accession>
<name>A0ABU6QEN1_9FABA</name>
<gene>
    <name evidence="6" type="ORF">PIB30_040307</name>
</gene>
<dbReference type="PANTHER" id="PTHR45838:SF4">
    <property type="entry name" value="HISTONE-LYSINE N-METHYLTRANSFERASE TRITHORAX"/>
    <property type="match status" value="1"/>
</dbReference>
<comment type="subcellular location">
    <subcellularLocation>
        <location evidence="1">Nucleus</location>
    </subcellularLocation>
</comment>
<keyword evidence="2" id="KW-0805">Transcription regulation</keyword>
<evidence type="ECO:0000256" key="3">
    <source>
        <dbReference type="ARBA" id="ARBA00023163"/>
    </source>
</evidence>
<dbReference type="EMBL" id="JASCZI010000217">
    <property type="protein sequence ID" value="MED6110152.1"/>
    <property type="molecule type" value="Genomic_DNA"/>
</dbReference>
<comment type="caution">
    <text evidence="6">The sequence shown here is derived from an EMBL/GenBank/DDBJ whole genome shotgun (WGS) entry which is preliminary data.</text>
</comment>
<dbReference type="InterPro" id="IPR032308">
    <property type="entry name" value="TDBD"/>
</dbReference>
<protein>
    <recommendedName>
        <fullName evidence="5">Tify domain-containing protein</fullName>
    </recommendedName>
</protein>
<proteinExistence type="predicted"/>
<evidence type="ECO:0000256" key="2">
    <source>
        <dbReference type="ARBA" id="ARBA00023015"/>
    </source>
</evidence>
<keyword evidence="7" id="KW-1185">Reference proteome</keyword>
<sequence length="273" mass="29248">MQDSVNPSCGYSANHGDAGNSFVSLLYGPPSLLQYDFPESSDQKLCTQSGNCTASSGNFVVNCSDSGTFPNSSGGIFIENLNSNNMQRTQDTVLDRSSRAMVGLSGHTAAQPAVPVGKKARELFSSRSQWCSTSPATDNQTMANMVPEQCSSKPNSLFMSGCPRVFCMEKSGYLLLSNTGLLGIVCSCHHCHMSVLKFCEHAGLYGINPGDAVHMESGETIAQWRNLYLLKFGYTDLLEIGVEPDRCGSGCCSLCYGVAACQLTLPCMHVVII</sequence>
<evidence type="ECO:0000256" key="4">
    <source>
        <dbReference type="ARBA" id="ARBA00023242"/>
    </source>
</evidence>
<feature type="domain" description="Tify" evidence="5">
    <location>
        <begin position="180"/>
        <end position="226"/>
    </location>
</feature>
<evidence type="ECO:0000256" key="1">
    <source>
        <dbReference type="ARBA" id="ARBA00004123"/>
    </source>
</evidence>
<reference evidence="6 7" key="1">
    <citation type="journal article" date="2023" name="Plants (Basel)">
        <title>Bridging the Gap: Combining Genomics and Transcriptomics Approaches to Understand Stylosanthes scabra, an Orphan Legume from the Brazilian Caatinga.</title>
        <authorList>
            <person name="Ferreira-Neto J.R.C."/>
            <person name="da Silva M.D."/>
            <person name="Binneck E."/>
            <person name="de Melo N.F."/>
            <person name="da Silva R.H."/>
            <person name="de Melo A.L.T.M."/>
            <person name="Pandolfi V."/>
            <person name="Bustamante F.O."/>
            <person name="Brasileiro-Vidal A.C."/>
            <person name="Benko-Iseppon A.M."/>
        </authorList>
    </citation>
    <scope>NUCLEOTIDE SEQUENCE [LARGE SCALE GENOMIC DNA]</scope>
    <source>
        <tissue evidence="6">Leaves</tissue>
    </source>
</reference>
<evidence type="ECO:0000313" key="6">
    <source>
        <dbReference type="EMBL" id="MED6110152.1"/>
    </source>
</evidence>
<dbReference type="Pfam" id="PF16135">
    <property type="entry name" value="TDBD"/>
    <property type="match status" value="1"/>
</dbReference>